<dbReference type="PRINTS" id="PR00987">
    <property type="entry name" value="TRNASYNTHGLU"/>
</dbReference>
<dbReference type="Gene3D" id="3.40.50.620">
    <property type="entry name" value="HUPs"/>
    <property type="match status" value="1"/>
</dbReference>
<name>A0A8J2SQK3_9STRA</name>
<feature type="region of interest" description="Disordered" evidence="13">
    <location>
        <begin position="58"/>
        <end position="138"/>
    </location>
</feature>
<dbReference type="InterPro" id="IPR004526">
    <property type="entry name" value="Glu-tRNA-synth_arc/euk"/>
</dbReference>
<dbReference type="InterPro" id="IPR049437">
    <property type="entry name" value="tRNA-synt_1c_C2"/>
</dbReference>
<organism evidence="17 18">
    <name type="scientific">Pelagomonas calceolata</name>
    <dbReference type="NCBI Taxonomy" id="35677"/>
    <lineage>
        <taxon>Eukaryota</taxon>
        <taxon>Sar</taxon>
        <taxon>Stramenopiles</taxon>
        <taxon>Ochrophyta</taxon>
        <taxon>Pelagophyceae</taxon>
        <taxon>Pelagomonadales</taxon>
        <taxon>Pelagomonadaceae</taxon>
        <taxon>Pelagomonas</taxon>
    </lineage>
</organism>
<dbReference type="SUPFAM" id="SSF47616">
    <property type="entry name" value="GST C-terminal domain-like"/>
    <property type="match status" value="1"/>
</dbReference>
<dbReference type="NCBIfam" id="TIGR00463">
    <property type="entry name" value="gltX_arch"/>
    <property type="match status" value="1"/>
</dbReference>
<evidence type="ECO:0000256" key="9">
    <source>
        <dbReference type="ARBA" id="ARBA00023146"/>
    </source>
</evidence>
<comment type="subcellular location">
    <subcellularLocation>
        <location evidence="1">Cytoplasm</location>
    </subcellularLocation>
</comment>
<evidence type="ECO:0000256" key="4">
    <source>
        <dbReference type="ARBA" id="ARBA00022490"/>
    </source>
</evidence>
<dbReference type="AlphaFoldDB" id="A0A8J2SQK3"/>
<proteinExistence type="inferred from homology"/>
<keyword evidence="8 12" id="KW-0648">Protein biosynthesis</keyword>
<evidence type="ECO:0000313" key="18">
    <source>
        <dbReference type="Proteomes" id="UP000789595"/>
    </source>
</evidence>
<dbReference type="InterPro" id="IPR020058">
    <property type="entry name" value="Glu/Gln-tRNA-synth_Ib_cat-dom"/>
</dbReference>
<keyword evidence="6 12" id="KW-0547">Nucleotide-binding</keyword>
<feature type="domain" description="Glutamyl/glutaminyl-tRNA synthetase class Ib anti-codon binding" evidence="15">
    <location>
        <begin position="615"/>
        <end position="699"/>
    </location>
</feature>
<comment type="caution">
    <text evidence="17">The sequence shown here is derived from an EMBL/GenBank/DDBJ whole genome shotgun (WGS) entry which is preliminary data.</text>
</comment>
<evidence type="ECO:0000259" key="14">
    <source>
        <dbReference type="Pfam" id="PF00749"/>
    </source>
</evidence>
<evidence type="ECO:0000256" key="13">
    <source>
        <dbReference type="SAM" id="MobiDB-lite"/>
    </source>
</evidence>
<feature type="domain" description="Glutamyl/glutaminyl-tRNA synthetase class Ib catalytic" evidence="14">
    <location>
        <begin position="302"/>
        <end position="609"/>
    </location>
</feature>
<evidence type="ECO:0000256" key="1">
    <source>
        <dbReference type="ARBA" id="ARBA00004496"/>
    </source>
</evidence>
<evidence type="ECO:0000259" key="16">
    <source>
        <dbReference type="Pfam" id="PF20974"/>
    </source>
</evidence>
<dbReference type="GO" id="GO:0004818">
    <property type="term" value="F:glutamate-tRNA ligase activity"/>
    <property type="evidence" value="ECO:0007669"/>
    <property type="project" value="UniProtKB-EC"/>
</dbReference>
<keyword evidence="9 12" id="KW-0030">Aminoacyl-tRNA synthetase</keyword>
<dbReference type="PANTHER" id="PTHR43097:SF5">
    <property type="entry name" value="GLUTAMATE--TRNA LIGASE"/>
    <property type="match status" value="1"/>
</dbReference>
<evidence type="ECO:0000256" key="3">
    <source>
        <dbReference type="ARBA" id="ARBA00012835"/>
    </source>
</evidence>
<dbReference type="Gene3D" id="2.40.240.10">
    <property type="entry name" value="Ribosomal Protein L25, Chain P"/>
    <property type="match status" value="2"/>
</dbReference>
<reference evidence="17" key="1">
    <citation type="submission" date="2021-11" db="EMBL/GenBank/DDBJ databases">
        <authorList>
            <consortium name="Genoscope - CEA"/>
            <person name="William W."/>
        </authorList>
    </citation>
    <scope>NUCLEOTIDE SEQUENCE</scope>
</reference>
<dbReference type="GO" id="GO:0006424">
    <property type="term" value="P:glutamyl-tRNA aminoacylation"/>
    <property type="evidence" value="ECO:0007669"/>
    <property type="project" value="InterPro"/>
</dbReference>
<dbReference type="InterPro" id="IPR000924">
    <property type="entry name" value="Glu/Gln-tRNA-synth"/>
</dbReference>
<evidence type="ECO:0000313" key="17">
    <source>
        <dbReference type="EMBL" id="CAH0374945.1"/>
    </source>
</evidence>
<dbReference type="InterPro" id="IPR020059">
    <property type="entry name" value="Glu/Gln-tRNA-synth_Ib_codon-bd"/>
</dbReference>
<dbReference type="SUPFAM" id="SSF52374">
    <property type="entry name" value="Nucleotidylyl transferase"/>
    <property type="match status" value="1"/>
</dbReference>
<dbReference type="FunFam" id="3.40.50.620:FF:000037">
    <property type="entry name" value="Glutamine--tRNA ligase cytoplasmic"/>
    <property type="match status" value="1"/>
</dbReference>
<dbReference type="OrthoDB" id="10250478at2759"/>
<keyword evidence="18" id="KW-1185">Reference proteome</keyword>
<keyword evidence="4" id="KW-0963">Cytoplasm</keyword>
<accession>A0A8J2SQK3</accession>
<dbReference type="GO" id="GO:0005524">
    <property type="term" value="F:ATP binding"/>
    <property type="evidence" value="ECO:0007669"/>
    <property type="project" value="UniProtKB-KW"/>
</dbReference>
<dbReference type="Pfam" id="PF20974">
    <property type="entry name" value="tRNA-synt_1c_C2"/>
    <property type="match status" value="1"/>
</dbReference>
<dbReference type="GO" id="GO:0005829">
    <property type="term" value="C:cytosol"/>
    <property type="evidence" value="ECO:0007669"/>
    <property type="project" value="TreeGrafter"/>
</dbReference>
<evidence type="ECO:0000259" key="15">
    <source>
        <dbReference type="Pfam" id="PF03950"/>
    </source>
</evidence>
<evidence type="ECO:0000256" key="5">
    <source>
        <dbReference type="ARBA" id="ARBA00022598"/>
    </source>
</evidence>
<dbReference type="EC" id="6.1.1.17" evidence="3"/>
<dbReference type="PROSITE" id="PS00178">
    <property type="entry name" value="AA_TRNA_LIGASE_I"/>
    <property type="match status" value="1"/>
</dbReference>
<feature type="compositionally biased region" description="Basic and acidic residues" evidence="13">
    <location>
        <begin position="100"/>
        <end position="123"/>
    </location>
</feature>
<evidence type="ECO:0000256" key="11">
    <source>
        <dbReference type="ARBA" id="ARBA00048351"/>
    </source>
</evidence>
<protein>
    <recommendedName>
        <fullName evidence="3">glutamate--tRNA ligase</fullName>
        <ecNumber evidence="3">6.1.1.17</ecNumber>
    </recommendedName>
    <alternativeName>
        <fullName evidence="10">Glutamyl-tRNA synthetase</fullName>
    </alternativeName>
</protein>
<keyword evidence="5 12" id="KW-0436">Ligase</keyword>
<dbReference type="InterPro" id="IPR050132">
    <property type="entry name" value="Gln/Glu-tRNA_Ligase"/>
</dbReference>
<dbReference type="InterPro" id="IPR036282">
    <property type="entry name" value="Glutathione-S-Trfase_C_sf"/>
</dbReference>
<evidence type="ECO:0000256" key="6">
    <source>
        <dbReference type="ARBA" id="ARBA00022741"/>
    </source>
</evidence>
<dbReference type="Pfam" id="PF00749">
    <property type="entry name" value="tRNA-synt_1c"/>
    <property type="match status" value="1"/>
</dbReference>
<sequence length="852" mass="94411">MADDQPQVPGSNDELDKLVKQCEAAAEAVTVAKRNGDKPRIDADVKALVALKEQITAIAPDHPLALKDKKKAKKGGTNQPANDPNKPLSKNAQKALAKKQAKEARKAKAAAEAEKDKKPEKTVAKRIAPPLPQEPAQKDVVSYGPDRIPLAAMAANALCGGPLTFCCDEQMKGSEPSFVVDGVTVHGSTTAARYAFTTSLSPLETALVDQWTELVNKGSVETALEERLADATYVVGETCTIADCLCWQSVQSSDKQHVKRWLRLLEANPAFVKARQIAKSGGDAKKSSGGNCPPLEGAVVGEVVTRFPPEPSGYLHIGHAKAVLLNDYYARRYGGRLLVRFDDTNPSKEKGEYADNILKDLKTLGVDVEADKKDGYVTLSHTSDHFDKIKKEAIKLIKEGKAFMDDTPQEQMKVEREGRVHSKHRDDDVDTNLKNFKDMCAGTAPQWCLRAKIDMSSDNGTLRDPVIYRANATPHHRTGTKYQAYPTYDLACPIVDSLEGVTHALRTTEYNDRDAQYKWFLQALKLRPVKIHTFGRVNFVRTLMSKRKLAWLVDEKKVENWSDPRFPTIQGVVRRGVSIKALREFILSQGASRNVVNMEWDSFWATNKSAYEPTALRLMAIEAAGCVELEVTNVPQYDDGGIHALITQQHPKDESMGMRPIRVSRKLLLEGEDAATIKDGEEIVLVRWGLFKVTRKGDKLTGAFQEGADRSTFKKKKAIHWLAASPVQVATDIVEGQCGHSQYGDVVPCTLIEYDYLLAKNKLDENDELDTPGVMTPVSKVETQAWADPMLKLISQGDVIQFERRGFYRVDVAFRPPICNNGKTTYPRLVYVPDGKPQHKVPFSRLPSAAKK</sequence>
<gene>
    <name evidence="17" type="ORF">PECAL_4P22580</name>
</gene>
<evidence type="ECO:0000256" key="7">
    <source>
        <dbReference type="ARBA" id="ARBA00022840"/>
    </source>
</evidence>
<evidence type="ECO:0000256" key="12">
    <source>
        <dbReference type="RuleBase" id="RU363037"/>
    </source>
</evidence>
<dbReference type="Proteomes" id="UP000789595">
    <property type="component" value="Unassembled WGS sequence"/>
</dbReference>
<dbReference type="PANTHER" id="PTHR43097">
    <property type="entry name" value="GLUTAMINE-TRNA LIGASE"/>
    <property type="match status" value="1"/>
</dbReference>
<dbReference type="InterPro" id="IPR014729">
    <property type="entry name" value="Rossmann-like_a/b/a_fold"/>
</dbReference>
<evidence type="ECO:0000256" key="8">
    <source>
        <dbReference type="ARBA" id="ARBA00022917"/>
    </source>
</evidence>
<feature type="domain" description="tRNA synthetases class I (E and Q) anti-codon binding" evidence="16">
    <location>
        <begin position="746"/>
        <end position="811"/>
    </location>
</feature>
<comment type="catalytic activity">
    <reaction evidence="11">
        <text>tRNA(Glu) + L-glutamate + ATP = L-glutamyl-tRNA(Glu) + AMP + diphosphate</text>
        <dbReference type="Rhea" id="RHEA:23540"/>
        <dbReference type="Rhea" id="RHEA-COMP:9663"/>
        <dbReference type="Rhea" id="RHEA-COMP:9680"/>
        <dbReference type="ChEBI" id="CHEBI:29985"/>
        <dbReference type="ChEBI" id="CHEBI:30616"/>
        <dbReference type="ChEBI" id="CHEBI:33019"/>
        <dbReference type="ChEBI" id="CHEBI:78442"/>
        <dbReference type="ChEBI" id="CHEBI:78520"/>
        <dbReference type="ChEBI" id="CHEBI:456215"/>
        <dbReference type="EC" id="6.1.1.17"/>
    </reaction>
</comment>
<dbReference type="SUPFAM" id="SSF50715">
    <property type="entry name" value="Ribosomal protein L25-like"/>
    <property type="match status" value="1"/>
</dbReference>
<dbReference type="InterPro" id="IPR001412">
    <property type="entry name" value="aa-tRNA-synth_I_CS"/>
</dbReference>
<dbReference type="Gene3D" id="1.20.1050.130">
    <property type="match status" value="1"/>
</dbReference>
<dbReference type="InterPro" id="IPR011035">
    <property type="entry name" value="Ribosomal_bL25/Gln-tRNA_synth"/>
</dbReference>
<dbReference type="Pfam" id="PF03950">
    <property type="entry name" value="tRNA-synt_1c_C"/>
    <property type="match status" value="1"/>
</dbReference>
<evidence type="ECO:0000256" key="2">
    <source>
        <dbReference type="ARBA" id="ARBA00008927"/>
    </source>
</evidence>
<comment type="similarity">
    <text evidence="2">Belongs to the class-I aminoacyl-tRNA synthetase family. Glutamate--tRNA ligase type 2 subfamily.</text>
</comment>
<evidence type="ECO:0000256" key="10">
    <source>
        <dbReference type="ARBA" id="ARBA00030865"/>
    </source>
</evidence>
<dbReference type="EMBL" id="CAKKNE010000004">
    <property type="protein sequence ID" value="CAH0374945.1"/>
    <property type="molecule type" value="Genomic_DNA"/>
</dbReference>
<keyword evidence="7 12" id="KW-0067">ATP-binding</keyword>
<dbReference type="InterPro" id="IPR020056">
    <property type="entry name" value="Rbsml_bL25/Gln-tRNA_synth_N"/>
</dbReference>
<dbReference type="GO" id="GO:0017102">
    <property type="term" value="C:methionyl glutamyl tRNA synthetase complex"/>
    <property type="evidence" value="ECO:0007669"/>
    <property type="project" value="TreeGrafter"/>
</dbReference>